<keyword evidence="4" id="KW-1185">Reference proteome</keyword>
<keyword evidence="2" id="KW-0732">Signal</keyword>
<evidence type="ECO:0000256" key="2">
    <source>
        <dbReference type="SAM" id="SignalP"/>
    </source>
</evidence>
<protein>
    <recommendedName>
        <fullName evidence="5">Secreted protein</fullName>
    </recommendedName>
</protein>
<name>A0AAW0C3C4_9AGAR</name>
<dbReference type="AlphaFoldDB" id="A0AAW0C3C4"/>
<evidence type="ECO:0000313" key="3">
    <source>
        <dbReference type="EMBL" id="KAK7033171.1"/>
    </source>
</evidence>
<feature type="compositionally biased region" description="Polar residues" evidence="1">
    <location>
        <begin position="59"/>
        <end position="70"/>
    </location>
</feature>
<evidence type="ECO:0000256" key="1">
    <source>
        <dbReference type="SAM" id="MobiDB-lite"/>
    </source>
</evidence>
<feature type="chain" id="PRO_5043765722" description="Secreted protein" evidence="2">
    <location>
        <begin position="29"/>
        <end position="70"/>
    </location>
</feature>
<feature type="signal peptide" evidence="2">
    <location>
        <begin position="1"/>
        <end position="28"/>
    </location>
</feature>
<accession>A0AAW0C3C4</accession>
<reference evidence="3 4" key="1">
    <citation type="journal article" date="2024" name="J Genomics">
        <title>Draft genome sequencing and assembly of Favolaschia claudopus CIRM-BRFM 2984 isolated from oak limbs.</title>
        <authorList>
            <person name="Navarro D."/>
            <person name="Drula E."/>
            <person name="Chaduli D."/>
            <person name="Cazenave R."/>
            <person name="Ahrendt S."/>
            <person name="Wang J."/>
            <person name="Lipzen A."/>
            <person name="Daum C."/>
            <person name="Barry K."/>
            <person name="Grigoriev I.V."/>
            <person name="Favel A."/>
            <person name="Rosso M.N."/>
            <person name="Martin F."/>
        </authorList>
    </citation>
    <scope>NUCLEOTIDE SEQUENCE [LARGE SCALE GENOMIC DNA]</scope>
    <source>
        <strain evidence="3 4">CIRM-BRFM 2984</strain>
    </source>
</reference>
<evidence type="ECO:0008006" key="5">
    <source>
        <dbReference type="Google" id="ProtNLM"/>
    </source>
</evidence>
<evidence type="ECO:0000313" key="4">
    <source>
        <dbReference type="Proteomes" id="UP001362999"/>
    </source>
</evidence>
<feature type="region of interest" description="Disordered" evidence="1">
    <location>
        <begin position="50"/>
        <end position="70"/>
    </location>
</feature>
<comment type="caution">
    <text evidence="3">The sequence shown here is derived from an EMBL/GenBank/DDBJ whole genome shotgun (WGS) entry which is preliminary data.</text>
</comment>
<proteinExistence type="predicted"/>
<dbReference type="Proteomes" id="UP001362999">
    <property type="component" value="Unassembled WGS sequence"/>
</dbReference>
<gene>
    <name evidence="3" type="ORF">R3P38DRAFT_2921160</name>
</gene>
<sequence>MVQINLSILTSFLWVSIANYCSVQGSHAQVIPGLENIDFISCYEGDRHRPKHKIHQQRQGHSGNSLFLED</sequence>
<organism evidence="3 4">
    <name type="scientific">Favolaschia claudopus</name>
    <dbReference type="NCBI Taxonomy" id="2862362"/>
    <lineage>
        <taxon>Eukaryota</taxon>
        <taxon>Fungi</taxon>
        <taxon>Dikarya</taxon>
        <taxon>Basidiomycota</taxon>
        <taxon>Agaricomycotina</taxon>
        <taxon>Agaricomycetes</taxon>
        <taxon>Agaricomycetidae</taxon>
        <taxon>Agaricales</taxon>
        <taxon>Marasmiineae</taxon>
        <taxon>Mycenaceae</taxon>
        <taxon>Favolaschia</taxon>
    </lineage>
</organism>
<dbReference type="EMBL" id="JAWWNJ010000023">
    <property type="protein sequence ID" value="KAK7033171.1"/>
    <property type="molecule type" value="Genomic_DNA"/>
</dbReference>